<keyword evidence="3" id="KW-1185">Reference proteome</keyword>
<organism evidence="2 3">
    <name type="scientific">Methanobacterium bryantii</name>
    <dbReference type="NCBI Taxonomy" id="2161"/>
    <lineage>
        <taxon>Archaea</taxon>
        <taxon>Methanobacteriati</taxon>
        <taxon>Methanobacteriota</taxon>
        <taxon>Methanomada group</taxon>
        <taxon>Methanobacteria</taxon>
        <taxon>Methanobacteriales</taxon>
        <taxon>Methanobacteriaceae</taxon>
        <taxon>Methanobacterium</taxon>
    </lineage>
</organism>
<dbReference type="InterPro" id="IPR011635">
    <property type="entry name" value="CARDB"/>
</dbReference>
<dbReference type="InterPro" id="IPR013783">
    <property type="entry name" value="Ig-like_fold"/>
</dbReference>
<dbReference type="Gene3D" id="2.60.40.10">
    <property type="entry name" value="Immunoglobulins"/>
    <property type="match status" value="1"/>
</dbReference>
<dbReference type="SUPFAM" id="SSF50998">
    <property type="entry name" value="Quinoprotein alcohol dehydrogenase-like"/>
    <property type="match status" value="1"/>
</dbReference>
<evidence type="ECO:0000313" key="3">
    <source>
        <dbReference type="Proteomes" id="UP000217784"/>
    </source>
</evidence>
<evidence type="ECO:0000313" key="2">
    <source>
        <dbReference type="EMBL" id="PAV05510.1"/>
    </source>
</evidence>
<dbReference type="InterPro" id="IPR011047">
    <property type="entry name" value="Quinoprotein_ADH-like_sf"/>
</dbReference>
<dbReference type="Proteomes" id="UP000217784">
    <property type="component" value="Unassembled WGS sequence"/>
</dbReference>
<name>A0A2A2H8B3_METBR</name>
<dbReference type="AlphaFoldDB" id="A0A2A2H8B3"/>
<sequence>MKAGKYLFIGEGNDVKALNKTTGAVKWISTAPLGAGQVAKYILVKGAYVLIASNSKLVILNREDGTVQTPVTDFTSTSEPILFGGYLIGGTSSGVQAYQAIMMPDLRISSITKTSNSTTAKIENIGLGNANKVLVKWVVQKTDGTYRTIHISAGTINAGETKNVTITGDFNKGTATVDPYYVISELNENNNERYFS</sequence>
<dbReference type="EMBL" id="LMVM01000004">
    <property type="protein sequence ID" value="PAV05510.1"/>
    <property type="molecule type" value="Genomic_DNA"/>
</dbReference>
<evidence type="ECO:0000259" key="1">
    <source>
        <dbReference type="Pfam" id="PF07705"/>
    </source>
</evidence>
<reference evidence="2 3" key="1">
    <citation type="journal article" date="2017" name="BMC Genomics">
        <title>Genomic analysis of methanogenic archaea reveals a shift towards energy conservation.</title>
        <authorList>
            <person name="Gilmore S.P."/>
            <person name="Henske J.K."/>
            <person name="Sexton J.A."/>
            <person name="Solomon K.V."/>
            <person name="Seppala S."/>
            <person name="Yoo J.I."/>
            <person name="Huyett L.M."/>
            <person name="Pressman A."/>
            <person name="Cogan J.Z."/>
            <person name="Kivenson V."/>
            <person name="Peng X."/>
            <person name="Tan Y."/>
            <person name="Valentine D.L."/>
            <person name="O'Malley M.A."/>
        </authorList>
    </citation>
    <scope>NUCLEOTIDE SEQUENCE [LARGE SCALE GENOMIC DNA]</scope>
    <source>
        <strain evidence="2 3">M.o.H.</strain>
    </source>
</reference>
<gene>
    <name evidence="2" type="ORF">ASJ80_09040</name>
</gene>
<accession>A0A2A2H8B3</accession>
<dbReference type="Pfam" id="PF07705">
    <property type="entry name" value="CARDB"/>
    <property type="match status" value="1"/>
</dbReference>
<comment type="caution">
    <text evidence="2">The sequence shown here is derived from an EMBL/GenBank/DDBJ whole genome shotgun (WGS) entry which is preliminary data.</text>
</comment>
<protein>
    <recommendedName>
        <fullName evidence="1">CARDB domain-containing protein</fullName>
    </recommendedName>
</protein>
<proteinExistence type="predicted"/>
<feature type="domain" description="CARDB" evidence="1">
    <location>
        <begin position="111"/>
        <end position="193"/>
    </location>
</feature>